<dbReference type="InterPro" id="IPR013078">
    <property type="entry name" value="His_Pase_superF_clade-1"/>
</dbReference>
<evidence type="ECO:0000313" key="1">
    <source>
        <dbReference type="EMBL" id="GAA5152756.1"/>
    </source>
</evidence>
<evidence type="ECO:0000313" key="2">
    <source>
        <dbReference type="Proteomes" id="UP001500221"/>
    </source>
</evidence>
<dbReference type="EMBL" id="BAABKG010000004">
    <property type="protein sequence ID" value="GAA5152756.1"/>
    <property type="molecule type" value="Genomic_DNA"/>
</dbReference>
<reference evidence="2" key="1">
    <citation type="journal article" date="2019" name="Int. J. Syst. Evol. Microbiol.">
        <title>The Global Catalogue of Microorganisms (GCM) 10K type strain sequencing project: providing services to taxonomists for standard genome sequencing and annotation.</title>
        <authorList>
            <consortium name="The Broad Institute Genomics Platform"/>
            <consortium name="The Broad Institute Genome Sequencing Center for Infectious Disease"/>
            <person name="Wu L."/>
            <person name="Ma J."/>
        </authorList>
    </citation>
    <scope>NUCLEOTIDE SEQUENCE [LARGE SCALE GENOMIC DNA]</scope>
    <source>
        <strain evidence="2">JCM 18459</strain>
    </source>
</reference>
<dbReference type="InterPro" id="IPR029033">
    <property type="entry name" value="His_PPase_superfam"/>
</dbReference>
<keyword evidence="2" id="KW-1185">Reference proteome</keyword>
<comment type="caution">
    <text evidence="1">The sequence shown here is derived from an EMBL/GenBank/DDBJ whole genome shotgun (WGS) entry which is preliminary data.</text>
</comment>
<name>A0ABP9PXQ1_9ACTN</name>
<dbReference type="Gene3D" id="3.40.50.1240">
    <property type="entry name" value="Phosphoglycerate mutase-like"/>
    <property type="match status" value="1"/>
</dbReference>
<dbReference type="Proteomes" id="UP001500221">
    <property type="component" value="Unassembled WGS sequence"/>
</dbReference>
<sequence length="186" mass="19820">MPDTGAVTLHLVRHGRPLVEPGTPAAAWELDPAGFDQVWALRDRLPAGAVWCSSPEPKAQQTAQLLTDGEVGVVEALREHERGSAWVEDFDGAVRRAFAEPDAAAVPGWEPLAACRERVVGAVRALLAEHAGHDLVLVGHGTAWTAAAAALTGDPPDLDRWSRLAMPDVIVVEPPSDRGGNAYDHR</sequence>
<gene>
    <name evidence="1" type="ORF">GCM10023340_33610</name>
</gene>
<evidence type="ECO:0008006" key="3">
    <source>
        <dbReference type="Google" id="ProtNLM"/>
    </source>
</evidence>
<organism evidence="1 2">
    <name type="scientific">Nocardioides marinquilinus</name>
    <dbReference type="NCBI Taxonomy" id="1210400"/>
    <lineage>
        <taxon>Bacteria</taxon>
        <taxon>Bacillati</taxon>
        <taxon>Actinomycetota</taxon>
        <taxon>Actinomycetes</taxon>
        <taxon>Propionibacteriales</taxon>
        <taxon>Nocardioidaceae</taxon>
        <taxon>Nocardioides</taxon>
    </lineage>
</organism>
<protein>
    <recommendedName>
        <fullName evidence="3">Histidine phosphatase family protein</fullName>
    </recommendedName>
</protein>
<dbReference type="Pfam" id="PF00300">
    <property type="entry name" value="His_Phos_1"/>
    <property type="match status" value="1"/>
</dbReference>
<proteinExistence type="predicted"/>
<dbReference type="SUPFAM" id="SSF53254">
    <property type="entry name" value="Phosphoglycerate mutase-like"/>
    <property type="match status" value="1"/>
</dbReference>
<accession>A0ABP9PXQ1</accession>